<evidence type="ECO:0000313" key="3">
    <source>
        <dbReference type="Proteomes" id="UP000824998"/>
    </source>
</evidence>
<evidence type="ECO:0000256" key="1">
    <source>
        <dbReference type="SAM" id="MobiDB-lite"/>
    </source>
</evidence>
<accession>A0A9P8C865</accession>
<name>A0A9P8C865_9HELO</name>
<evidence type="ECO:0008006" key="4">
    <source>
        <dbReference type="Google" id="ProtNLM"/>
    </source>
</evidence>
<dbReference type="Proteomes" id="UP000824998">
    <property type="component" value="Unassembled WGS sequence"/>
</dbReference>
<dbReference type="OrthoDB" id="5396420at2759"/>
<organism evidence="2 3">
    <name type="scientific">Amylocarpus encephaloides</name>
    <dbReference type="NCBI Taxonomy" id="45428"/>
    <lineage>
        <taxon>Eukaryota</taxon>
        <taxon>Fungi</taxon>
        <taxon>Dikarya</taxon>
        <taxon>Ascomycota</taxon>
        <taxon>Pezizomycotina</taxon>
        <taxon>Leotiomycetes</taxon>
        <taxon>Helotiales</taxon>
        <taxon>Helotiales incertae sedis</taxon>
        <taxon>Amylocarpus</taxon>
    </lineage>
</organism>
<evidence type="ECO:0000313" key="2">
    <source>
        <dbReference type="EMBL" id="KAG9235786.1"/>
    </source>
</evidence>
<dbReference type="Gene3D" id="3.40.50.1820">
    <property type="entry name" value="alpha/beta hydrolase"/>
    <property type="match status" value="1"/>
</dbReference>
<dbReference type="EMBL" id="MU251422">
    <property type="protein sequence ID" value="KAG9235786.1"/>
    <property type="molecule type" value="Genomic_DNA"/>
</dbReference>
<feature type="compositionally biased region" description="Low complexity" evidence="1">
    <location>
        <begin position="404"/>
        <end position="414"/>
    </location>
</feature>
<feature type="region of interest" description="Disordered" evidence="1">
    <location>
        <begin position="404"/>
        <end position="426"/>
    </location>
</feature>
<keyword evidence="3" id="KW-1185">Reference proteome</keyword>
<protein>
    <recommendedName>
        <fullName evidence="4">Alpha/beta hydrolase fold-3 domain-containing protein</fullName>
    </recommendedName>
</protein>
<comment type="caution">
    <text evidence="2">The sequence shown here is derived from an EMBL/GenBank/DDBJ whole genome shotgun (WGS) entry which is preliminary data.</text>
</comment>
<dbReference type="AlphaFoldDB" id="A0A9P8C865"/>
<sequence>MKKLLRGCVSTSQRGFNCLSIQTAGAAFRYSESQLGLRQYSTSHELGRDVNEVETFDVTCGSAGSITVDLYNKSLLTQPTHPLFLYLPSTGTHLRSNHPPIPSFLASDTTALACINYRWNRISVSSQCVSTDLSSASYPSPPPSPALLSSHPSFANHAFPTPLHDTLHAFNYLTKSLLPSLCPLEAPPKSPTKSPFSPRSRYYNPPTPAPSLIQRPLIIYGSYLGATLATSLALTESLLSKHLPYYIAGLIAADGIYDWTHISASPPPPPLDTPSNIPQPTNTLWDISQLYNIRTHLFTSPASTFDAFASPILFFRTAGLHVPPTWPTTTKDVEKVQEAGEVLFGDEEGLIGSNLDGPLQPEIIPGKTITTMDLAPPRKSHLKFQSKDSGIKIPKSLFLISPSLSSQSTTQSTTPKKKARGKKSQDLRLEDVINPAGQANELAEAMRRSVALHELKDRKTWDYDLDPYAEADKRVEVLENGSVNGGNERERIQEWIEESLEA</sequence>
<reference evidence="2" key="1">
    <citation type="journal article" date="2021" name="IMA Fungus">
        <title>Genomic characterization of three marine fungi, including Emericellopsis atlantica sp. nov. with signatures of a generalist lifestyle and marine biomass degradation.</title>
        <authorList>
            <person name="Hagestad O.C."/>
            <person name="Hou L."/>
            <person name="Andersen J.H."/>
            <person name="Hansen E.H."/>
            <person name="Altermark B."/>
            <person name="Li C."/>
            <person name="Kuhnert E."/>
            <person name="Cox R.J."/>
            <person name="Crous P.W."/>
            <person name="Spatafora J.W."/>
            <person name="Lail K."/>
            <person name="Amirebrahimi M."/>
            <person name="Lipzen A."/>
            <person name="Pangilinan J."/>
            <person name="Andreopoulos W."/>
            <person name="Hayes R.D."/>
            <person name="Ng V."/>
            <person name="Grigoriev I.V."/>
            <person name="Jackson S.A."/>
            <person name="Sutton T.D.S."/>
            <person name="Dobson A.D.W."/>
            <person name="Rama T."/>
        </authorList>
    </citation>
    <scope>NUCLEOTIDE SEQUENCE</scope>
    <source>
        <strain evidence="2">TRa018bII</strain>
    </source>
</reference>
<dbReference type="SUPFAM" id="SSF53474">
    <property type="entry name" value="alpha/beta-Hydrolases"/>
    <property type="match status" value="1"/>
</dbReference>
<gene>
    <name evidence="2" type="ORF">BJ875DRAFT_494718</name>
</gene>
<dbReference type="InterPro" id="IPR029058">
    <property type="entry name" value="AB_hydrolase_fold"/>
</dbReference>
<proteinExistence type="predicted"/>